<dbReference type="Pfam" id="PF00589">
    <property type="entry name" value="Phage_integrase"/>
    <property type="match status" value="1"/>
</dbReference>
<evidence type="ECO:0000256" key="1">
    <source>
        <dbReference type="ARBA" id="ARBA00008857"/>
    </source>
</evidence>
<dbReference type="Gene3D" id="1.10.443.10">
    <property type="entry name" value="Intergrase catalytic core"/>
    <property type="match status" value="1"/>
</dbReference>
<protein>
    <submittedName>
        <fullName evidence="6">Phage integrase</fullName>
    </submittedName>
</protein>
<dbReference type="Proteomes" id="UP001161406">
    <property type="component" value="Unassembled WGS sequence"/>
</dbReference>
<dbReference type="Pfam" id="PF13356">
    <property type="entry name" value="Arm-DNA-bind_3"/>
    <property type="match status" value="1"/>
</dbReference>
<evidence type="ECO:0000256" key="2">
    <source>
        <dbReference type="ARBA" id="ARBA00022908"/>
    </source>
</evidence>
<reference evidence="6" key="1">
    <citation type="journal article" date="2014" name="Int. J. Syst. Evol. Microbiol.">
        <title>Complete genome of a new Firmicutes species belonging to the dominant human colonic microbiota ('Ruminococcus bicirculans') reveals two chromosomes and a selective capacity to utilize plant glucans.</title>
        <authorList>
            <consortium name="NISC Comparative Sequencing Program"/>
            <person name="Wegmann U."/>
            <person name="Louis P."/>
            <person name="Goesmann A."/>
            <person name="Henrissat B."/>
            <person name="Duncan S.H."/>
            <person name="Flint H.J."/>
        </authorList>
    </citation>
    <scope>NUCLEOTIDE SEQUENCE</scope>
    <source>
        <strain evidence="6">NBRC 103855</strain>
    </source>
</reference>
<reference evidence="6" key="2">
    <citation type="submission" date="2023-01" db="EMBL/GenBank/DDBJ databases">
        <title>Draft genome sequence of Devosia yakushimensis strain NBRC 103855.</title>
        <authorList>
            <person name="Sun Q."/>
            <person name="Mori K."/>
        </authorList>
    </citation>
    <scope>NUCLEOTIDE SEQUENCE</scope>
    <source>
        <strain evidence="6">NBRC 103855</strain>
    </source>
</reference>
<dbReference type="InterPro" id="IPR053876">
    <property type="entry name" value="Phage_int_M"/>
</dbReference>
<feature type="domain" description="Tyr recombinase" evidence="5">
    <location>
        <begin position="218"/>
        <end position="387"/>
    </location>
</feature>
<comment type="similarity">
    <text evidence="1">Belongs to the 'phage' integrase family.</text>
</comment>
<dbReference type="PANTHER" id="PTHR30629">
    <property type="entry name" value="PROPHAGE INTEGRASE"/>
    <property type="match status" value="1"/>
</dbReference>
<sequence length="402" mass="44960">MAQGKRALSAQQVAALSDNGTHRVDNQLYLQIREQGTRSWVFRYSRNGKTHWIGLGRASDVPLSRAKELAVVERAKLVNGGSPIEERRAVKESLRLERQVQSDVPTFAWCAGEYIEGHRASWKNQKHIDQWESTLRMYAGPVIGKLPVDQVTVDHVYKILKPIWLTKPETASRLRGRIEKVLGWAGAKKYRAGENPARWQGGELSHLLPAIGKVQKIEHHKAVPHAEMRGLMADLRKLESISAKALILLILCASRTGEIIGARWNEIDLDAATWIIPAERMKAGAEHRVALSSEAVKLLKSMERTSDLVFPGPRGKLSNMAMLQCLRGIRGTGETVHGFRATFSTWARDETDYPRELIEASLAHAVGNAVEQAYNRSDYLAKRRSLMDAWAAYLAGKGQRPT</sequence>
<evidence type="ECO:0000256" key="3">
    <source>
        <dbReference type="ARBA" id="ARBA00023125"/>
    </source>
</evidence>
<keyword evidence="2" id="KW-0229">DNA integration</keyword>
<dbReference type="InterPro" id="IPR025166">
    <property type="entry name" value="Integrase_DNA_bind_dom"/>
</dbReference>
<dbReference type="InterPro" id="IPR011010">
    <property type="entry name" value="DNA_brk_join_enz"/>
</dbReference>
<dbReference type="PROSITE" id="PS51898">
    <property type="entry name" value="TYR_RECOMBINASE"/>
    <property type="match status" value="1"/>
</dbReference>
<dbReference type="InterPro" id="IPR010998">
    <property type="entry name" value="Integrase_recombinase_N"/>
</dbReference>
<keyword evidence="3" id="KW-0238">DNA-binding</keyword>
<dbReference type="InterPro" id="IPR013762">
    <property type="entry name" value="Integrase-like_cat_sf"/>
</dbReference>
<gene>
    <name evidence="6" type="ORF">GCM10007913_33940</name>
</gene>
<evidence type="ECO:0000313" key="7">
    <source>
        <dbReference type="Proteomes" id="UP001161406"/>
    </source>
</evidence>
<dbReference type="InterPro" id="IPR002104">
    <property type="entry name" value="Integrase_catalytic"/>
</dbReference>
<organism evidence="6 7">
    <name type="scientific">Devosia yakushimensis</name>
    <dbReference type="NCBI Taxonomy" id="470028"/>
    <lineage>
        <taxon>Bacteria</taxon>
        <taxon>Pseudomonadati</taxon>
        <taxon>Pseudomonadota</taxon>
        <taxon>Alphaproteobacteria</taxon>
        <taxon>Hyphomicrobiales</taxon>
        <taxon>Devosiaceae</taxon>
        <taxon>Devosia</taxon>
    </lineage>
</organism>
<dbReference type="EMBL" id="BSNG01000001">
    <property type="protein sequence ID" value="GLQ11462.1"/>
    <property type="molecule type" value="Genomic_DNA"/>
</dbReference>
<comment type="caution">
    <text evidence="6">The sequence shown here is derived from an EMBL/GenBank/DDBJ whole genome shotgun (WGS) entry which is preliminary data.</text>
</comment>
<name>A0ABQ5UHE0_9HYPH</name>
<evidence type="ECO:0000313" key="6">
    <source>
        <dbReference type="EMBL" id="GLQ11462.1"/>
    </source>
</evidence>
<dbReference type="InterPro" id="IPR038488">
    <property type="entry name" value="Integrase_DNA-bd_sf"/>
</dbReference>
<dbReference type="RefSeq" id="WP_284392752.1">
    <property type="nucleotide sequence ID" value="NZ_BSNG01000001.1"/>
</dbReference>
<keyword evidence="7" id="KW-1185">Reference proteome</keyword>
<dbReference type="Gene3D" id="1.10.150.130">
    <property type="match status" value="1"/>
</dbReference>
<keyword evidence="4" id="KW-0233">DNA recombination</keyword>
<accession>A0ABQ5UHE0</accession>
<dbReference type="CDD" id="cd00801">
    <property type="entry name" value="INT_P4_C"/>
    <property type="match status" value="1"/>
</dbReference>
<dbReference type="PANTHER" id="PTHR30629:SF2">
    <property type="entry name" value="PROPHAGE INTEGRASE INTS-RELATED"/>
    <property type="match status" value="1"/>
</dbReference>
<dbReference type="Gene3D" id="3.30.160.390">
    <property type="entry name" value="Integrase, DNA-binding domain"/>
    <property type="match status" value="1"/>
</dbReference>
<evidence type="ECO:0000256" key="4">
    <source>
        <dbReference type="ARBA" id="ARBA00023172"/>
    </source>
</evidence>
<proteinExistence type="inferred from homology"/>
<dbReference type="InterPro" id="IPR050808">
    <property type="entry name" value="Phage_Integrase"/>
</dbReference>
<evidence type="ECO:0000259" key="5">
    <source>
        <dbReference type="PROSITE" id="PS51898"/>
    </source>
</evidence>
<dbReference type="SUPFAM" id="SSF56349">
    <property type="entry name" value="DNA breaking-rejoining enzymes"/>
    <property type="match status" value="1"/>
</dbReference>
<dbReference type="Pfam" id="PF22022">
    <property type="entry name" value="Phage_int_M"/>
    <property type="match status" value="1"/>
</dbReference>